<comment type="caution">
    <text evidence="1">The sequence shown here is derived from an EMBL/GenBank/DDBJ whole genome shotgun (WGS) entry which is preliminary data.</text>
</comment>
<name>A0A0G1X7J4_UNCK3</name>
<dbReference type="Proteomes" id="UP000034913">
    <property type="component" value="Unassembled WGS sequence"/>
</dbReference>
<protein>
    <submittedName>
        <fullName evidence="1">Uncharacterized protein</fullName>
    </submittedName>
</protein>
<evidence type="ECO:0000313" key="1">
    <source>
        <dbReference type="EMBL" id="KKW26795.1"/>
    </source>
</evidence>
<dbReference type="EMBL" id="LCRB01000002">
    <property type="protein sequence ID" value="KKW26795.1"/>
    <property type="molecule type" value="Genomic_DNA"/>
</dbReference>
<reference evidence="1 2" key="1">
    <citation type="journal article" date="2015" name="Nature">
        <title>rRNA introns, odd ribosomes, and small enigmatic genomes across a large radiation of phyla.</title>
        <authorList>
            <person name="Brown C.T."/>
            <person name="Hug L.A."/>
            <person name="Thomas B.C."/>
            <person name="Sharon I."/>
            <person name="Castelle C.J."/>
            <person name="Singh A."/>
            <person name="Wilkins M.J."/>
            <person name="Williams K.H."/>
            <person name="Banfield J.F."/>
        </authorList>
    </citation>
    <scope>NUCLEOTIDE SEQUENCE [LARGE SCALE GENOMIC DNA]</scope>
</reference>
<gene>
    <name evidence="1" type="ORF">VF00_C0002G0120</name>
</gene>
<proteinExistence type="predicted"/>
<dbReference type="AlphaFoldDB" id="A0A0G1X7J4"/>
<accession>A0A0G1X7J4</accession>
<sequence>MISHHPEKLRASGEAVKAYIGKFPSDQEFTLIEKDGAVWMFKGVDFMGYDTNPKYPVLMFRGKLGNIPFDTVSSIADQRGAINCD</sequence>
<evidence type="ECO:0000313" key="2">
    <source>
        <dbReference type="Proteomes" id="UP000034913"/>
    </source>
</evidence>
<organism evidence="1 2">
    <name type="scientific">candidate division Kazan bacterium GW2011_GWB1_52_7</name>
    <dbReference type="NCBI Taxonomy" id="1620414"/>
    <lineage>
        <taxon>Bacteria</taxon>
        <taxon>Bacteria division Kazan-3B-28</taxon>
    </lineage>
</organism>